<accession>A0AAW6TQR3</accession>
<dbReference type="InterPro" id="IPR029044">
    <property type="entry name" value="Nucleotide-diphossugar_trans"/>
</dbReference>
<protein>
    <submittedName>
        <fullName evidence="2">Glycosyltransferase</fullName>
        <ecNumber evidence="2">2.4.-.-</ecNumber>
    </submittedName>
</protein>
<evidence type="ECO:0000313" key="2">
    <source>
        <dbReference type="EMBL" id="MDI6447997.1"/>
    </source>
</evidence>
<dbReference type="RefSeq" id="WP_349243408.1">
    <property type="nucleotide sequence ID" value="NZ_JASCXX010000002.1"/>
</dbReference>
<dbReference type="SUPFAM" id="SSF53448">
    <property type="entry name" value="Nucleotide-diphospho-sugar transferases"/>
    <property type="match status" value="1"/>
</dbReference>
<reference evidence="2" key="1">
    <citation type="submission" date="2023-05" db="EMBL/GenBank/DDBJ databases">
        <title>Anaerotaeda fermentans gen. nov., sp. nov., a novel anaerobic planctomycete of the new family within the order Sedimentisphaerales isolated from Taman Peninsula, Russia.</title>
        <authorList>
            <person name="Khomyakova M.A."/>
            <person name="Merkel A.Y."/>
            <person name="Slobodkin A.I."/>
        </authorList>
    </citation>
    <scope>NUCLEOTIDE SEQUENCE</scope>
    <source>
        <strain evidence="2">M17dextr</strain>
    </source>
</reference>
<dbReference type="InterPro" id="IPR001173">
    <property type="entry name" value="Glyco_trans_2-like"/>
</dbReference>
<dbReference type="Proteomes" id="UP001431776">
    <property type="component" value="Unassembled WGS sequence"/>
</dbReference>
<comment type="caution">
    <text evidence="2">The sequence shown here is derived from an EMBL/GenBank/DDBJ whole genome shotgun (WGS) entry which is preliminary data.</text>
</comment>
<sequence>MKASVLITTYNQEKVIGQAIEGALAQVTSFDYEIVVAEDCSTDRTRSIICEYRDRFPDRIRPLLREQNLGLMRNFPRAFLECRGDYVACLDGDDYWTGSNKLQRQVDFLDAHPDYSICFHNALMVWDDGSQGPTLHSPPGRRATYHLNELLRHDFITTSAAVVRNHLVRDFPDWYETLPVPDWPFFVLHAMHGKIGYLDEDWTVYRQHPAGMYCRLANEKRMEQNIGIVRTFRDVLGPEYGPLLTDAIHARCLSLALYYRKQGNKSLAREFARMSIREAGTDGRGSFRVAAKVFAYMHVPALFGLMARCRAALRASEAGPTAGTRGVPTHRHGPRA</sequence>
<dbReference type="PANTHER" id="PTHR22916">
    <property type="entry name" value="GLYCOSYLTRANSFERASE"/>
    <property type="match status" value="1"/>
</dbReference>
<dbReference type="EMBL" id="JASCXX010000002">
    <property type="protein sequence ID" value="MDI6447997.1"/>
    <property type="molecule type" value="Genomic_DNA"/>
</dbReference>
<evidence type="ECO:0000259" key="1">
    <source>
        <dbReference type="Pfam" id="PF00535"/>
    </source>
</evidence>
<gene>
    <name evidence="2" type="ORF">QJ522_02980</name>
</gene>
<organism evidence="2 3">
    <name type="scientific">Anaerobaca lacustris</name>
    <dbReference type="NCBI Taxonomy" id="3044600"/>
    <lineage>
        <taxon>Bacteria</taxon>
        <taxon>Pseudomonadati</taxon>
        <taxon>Planctomycetota</taxon>
        <taxon>Phycisphaerae</taxon>
        <taxon>Sedimentisphaerales</taxon>
        <taxon>Anaerobacaceae</taxon>
        <taxon>Anaerobaca</taxon>
    </lineage>
</organism>
<feature type="domain" description="Glycosyltransferase 2-like" evidence="1">
    <location>
        <begin position="4"/>
        <end position="162"/>
    </location>
</feature>
<dbReference type="PANTHER" id="PTHR22916:SF3">
    <property type="entry name" value="UDP-GLCNAC:BETAGAL BETA-1,3-N-ACETYLGLUCOSAMINYLTRANSFERASE-LIKE PROTEIN 1"/>
    <property type="match status" value="1"/>
</dbReference>
<keyword evidence="3" id="KW-1185">Reference proteome</keyword>
<evidence type="ECO:0000313" key="3">
    <source>
        <dbReference type="Proteomes" id="UP001431776"/>
    </source>
</evidence>
<proteinExistence type="predicted"/>
<keyword evidence="2" id="KW-0808">Transferase</keyword>
<name>A0AAW6TQR3_9BACT</name>
<keyword evidence="2" id="KW-0328">Glycosyltransferase</keyword>
<dbReference type="GO" id="GO:0016758">
    <property type="term" value="F:hexosyltransferase activity"/>
    <property type="evidence" value="ECO:0007669"/>
    <property type="project" value="UniProtKB-ARBA"/>
</dbReference>
<dbReference type="EC" id="2.4.-.-" evidence="2"/>
<dbReference type="Pfam" id="PF00535">
    <property type="entry name" value="Glycos_transf_2"/>
    <property type="match status" value="1"/>
</dbReference>
<dbReference type="AlphaFoldDB" id="A0AAW6TQR3"/>
<dbReference type="Gene3D" id="3.90.550.10">
    <property type="entry name" value="Spore Coat Polysaccharide Biosynthesis Protein SpsA, Chain A"/>
    <property type="match status" value="1"/>
</dbReference>